<dbReference type="PANTHER" id="PTHR46203:SF1">
    <property type="entry name" value="MITOCHONDRIAL TRANSLATION RELEASE FACTOR IN RESCUE"/>
    <property type="match status" value="1"/>
</dbReference>
<dbReference type="Pfam" id="PF00472">
    <property type="entry name" value="RF-1"/>
    <property type="match status" value="1"/>
</dbReference>
<dbReference type="Proteomes" id="UP000688137">
    <property type="component" value="Unassembled WGS sequence"/>
</dbReference>
<feature type="compositionally biased region" description="Basic residues" evidence="1">
    <location>
        <begin position="674"/>
        <end position="684"/>
    </location>
</feature>
<keyword evidence="4" id="KW-1185">Reference proteome</keyword>
<dbReference type="OMA" id="DEQQEFM"/>
<evidence type="ECO:0000259" key="2">
    <source>
        <dbReference type="Pfam" id="PF00472"/>
    </source>
</evidence>
<dbReference type="GO" id="GO:0003747">
    <property type="term" value="F:translation release factor activity"/>
    <property type="evidence" value="ECO:0007669"/>
    <property type="project" value="InterPro"/>
</dbReference>
<feature type="compositionally biased region" description="Basic and acidic residues" evidence="1">
    <location>
        <begin position="685"/>
        <end position="707"/>
    </location>
</feature>
<dbReference type="InterPro" id="IPR000352">
    <property type="entry name" value="Pep_chain_release_fac_I"/>
</dbReference>
<feature type="domain" description="Prokaryotic-type class I peptide chain release factors" evidence="2">
    <location>
        <begin position="594"/>
        <end position="701"/>
    </location>
</feature>
<evidence type="ECO:0000313" key="4">
    <source>
        <dbReference type="Proteomes" id="UP000688137"/>
    </source>
</evidence>
<dbReference type="GO" id="GO:0005739">
    <property type="term" value="C:mitochondrion"/>
    <property type="evidence" value="ECO:0007669"/>
    <property type="project" value="TreeGrafter"/>
</dbReference>
<feature type="compositionally biased region" description="Polar residues" evidence="1">
    <location>
        <begin position="349"/>
        <end position="359"/>
    </location>
</feature>
<reference evidence="3" key="1">
    <citation type="submission" date="2021-01" db="EMBL/GenBank/DDBJ databases">
        <authorList>
            <consortium name="Genoscope - CEA"/>
            <person name="William W."/>
        </authorList>
    </citation>
    <scope>NUCLEOTIDE SEQUENCE</scope>
</reference>
<dbReference type="AlphaFoldDB" id="A0A8S1NU63"/>
<dbReference type="PANTHER" id="PTHR46203">
    <property type="entry name" value="PROBABLE PEPTIDE CHAIN RELEASE FACTOR C12ORF65"/>
    <property type="match status" value="1"/>
</dbReference>
<protein>
    <recommendedName>
        <fullName evidence="2">Prokaryotic-type class I peptide chain release factors domain-containing protein</fullName>
    </recommendedName>
</protein>
<evidence type="ECO:0000256" key="1">
    <source>
        <dbReference type="SAM" id="MobiDB-lite"/>
    </source>
</evidence>
<gene>
    <name evidence="3" type="ORF">PPRIM_AZ9-3.1.T0860083</name>
</gene>
<sequence>MKNNCKLCRQSTQQLILDKLQTKYFEAFNFYFAKPINEILSQITNAPHVIYYKDYLILDEQQEFMKRYYKQEEVKPRIDILTEFYVTNYKDLHPYLLIVDQHQLMIKRNKRIDKLYYQRVQQSEHSNKSNNHIVINNVLNSKLSSKSQISYETEEHDIYSSQDKPKKLSRLDFKGLNIINIQEETQQLNEMLDKQYLIINQMSNQLKKLPSHFYLRSPPQSQQIISTNIIKDLHALKSVKRRTNHIDLREKKAILANSKSESKHSQSSFKMSKIKDSVDQQVDQFQEYVSAPIEHIDQDDKNKTQKIDNNQVIQKMLREYQGNTNRQLRSTISQDLIVASTSTVIQGFQGSQKSIKQDQNNNNNNNNNGSIQNISQRQEQLKKAYQPINIQQKKINQNQLDKITKGGSLTDRNTKQLPIAEDLFNKLHDLKIRSSQNAEQQKKPEFNYMLPSQYNTLTTFKMNSNSKAKSQYSKKTTAIDLGTKSQHQQANHSQSKVLNINSQKTDDIVKKYIQMATQSIQNHKKFDFKLNIQNLNNNEPHMEDDFQNKRLNFLTERHSQQQERDQFITHRKIQYSKFYAFISIKEMKMNRKPVEIQQTDLDWKYIKGGGPGGQAINKTSNCVQLTHKPTGIQIKCQKSRDLETNKNYAIKALKEKLDEQINGTNSLANIKAQKLQKQKQRRQRRSNEKYGHNKQEEEEIKQEIQNE</sequence>
<proteinExistence type="predicted"/>
<organism evidence="3 4">
    <name type="scientific">Paramecium primaurelia</name>
    <dbReference type="NCBI Taxonomy" id="5886"/>
    <lineage>
        <taxon>Eukaryota</taxon>
        <taxon>Sar</taxon>
        <taxon>Alveolata</taxon>
        <taxon>Ciliophora</taxon>
        <taxon>Intramacronucleata</taxon>
        <taxon>Oligohymenophorea</taxon>
        <taxon>Peniculida</taxon>
        <taxon>Parameciidae</taxon>
        <taxon>Paramecium</taxon>
    </lineage>
</organism>
<name>A0A8S1NU63_PARPR</name>
<comment type="caution">
    <text evidence="3">The sequence shown here is derived from an EMBL/GenBank/DDBJ whole genome shotgun (WGS) entry which is preliminary data.</text>
</comment>
<feature type="region of interest" description="Disordered" evidence="1">
    <location>
        <begin position="668"/>
        <end position="707"/>
    </location>
</feature>
<dbReference type="EMBL" id="CAJJDM010000089">
    <property type="protein sequence ID" value="CAD8090534.1"/>
    <property type="molecule type" value="Genomic_DNA"/>
</dbReference>
<feature type="region of interest" description="Disordered" evidence="1">
    <location>
        <begin position="349"/>
        <end position="371"/>
    </location>
</feature>
<accession>A0A8S1NU63</accession>
<dbReference type="InterPro" id="IPR052405">
    <property type="entry name" value="Mito_Transl_Release_Factor"/>
</dbReference>
<evidence type="ECO:0000313" key="3">
    <source>
        <dbReference type="EMBL" id="CAD8090534.1"/>
    </source>
</evidence>